<evidence type="ECO:0000256" key="1">
    <source>
        <dbReference type="ARBA" id="ARBA00004651"/>
    </source>
</evidence>
<keyword evidence="2" id="KW-1003">Cell membrane</keyword>
<evidence type="ECO:0000256" key="8">
    <source>
        <dbReference type="SAM" id="Phobius"/>
    </source>
</evidence>
<evidence type="ECO:0000256" key="3">
    <source>
        <dbReference type="ARBA" id="ARBA00022679"/>
    </source>
</evidence>
<feature type="transmembrane region" description="Helical" evidence="8">
    <location>
        <begin position="200"/>
        <end position="218"/>
    </location>
</feature>
<evidence type="ECO:0000313" key="10">
    <source>
        <dbReference type="Proteomes" id="UP000668060"/>
    </source>
</evidence>
<dbReference type="GO" id="GO:0016758">
    <property type="term" value="F:hexosyltransferase activity"/>
    <property type="evidence" value="ECO:0007669"/>
    <property type="project" value="InterPro"/>
</dbReference>
<protein>
    <submittedName>
        <fullName evidence="9">DUF2029 domain-containing protein</fullName>
    </submittedName>
</protein>
<keyword evidence="5 8" id="KW-1133">Transmembrane helix</keyword>
<keyword evidence="6 8" id="KW-0472">Membrane</keyword>
<evidence type="ECO:0000256" key="7">
    <source>
        <dbReference type="ARBA" id="ARBA00024033"/>
    </source>
</evidence>
<evidence type="ECO:0000256" key="5">
    <source>
        <dbReference type="ARBA" id="ARBA00022989"/>
    </source>
</evidence>
<evidence type="ECO:0000313" key="9">
    <source>
        <dbReference type="EMBL" id="MBO6971661.1"/>
    </source>
</evidence>
<feature type="transmembrane region" description="Helical" evidence="8">
    <location>
        <begin position="286"/>
        <end position="304"/>
    </location>
</feature>
<keyword evidence="3" id="KW-0808">Transferase</keyword>
<dbReference type="Pfam" id="PF09594">
    <property type="entry name" value="GT87"/>
    <property type="match status" value="1"/>
</dbReference>
<gene>
    <name evidence="9" type="ORF">JJ842_07015</name>
</gene>
<dbReference type="Proteomes" id="UP000668060">
    <property type="component" value="Unassembled WGS sequence"/>
</dbReference>
<dbReference type="InterPro" id="IPR018584">
    <property type="entry name" value="GT87"/>
</dbReference>
<dbReference type="EMBL" id="JAEPLN010000001">
    <property type="protein sequence ID" value="MBO6971661.1"/>
    <property type="molecule type" value="Genomic_DNA"/>
</dbReference>
<comment type="similarity">
    <text evidence="7">Belongs to the glycosyltransferase 87 family.</text>
</comment>
<organism evidence="9 10">
    <name type="scientific">Prochlorococcus marinus CUG1433</name>
    <dbReference type="NCBI Taxonomy" id="2774506"/>
    <lineage>
        <taxon>Bacteria</taxon>
        <taxon>Bacillati</taxon>
        <taxon>Cyanobacteriota</taxon>
        <taxon>Cyanophyceae</taxon>
        <taxon>Synechococcales</taxon>
        <taxon>Prochlorococcaceae</taxon>
        <taxon>Prochlorococcus</taxon>
    </lineage>
</organism>
<feature type="transmembrane region" description="Helical" evidence="8">
    <location>
        <begin position="316"/>
        <end position="340"/>
    </location>
</feature>
<feature type="transmembrane region" description="Helical" evidence="8">
    <location>
        <begin position="167"/>
        <end position="188"/>
    </location>
</feature>
<accession>A0A9D9BX02</accession>
<feature type="transmembrane region" description="Helical" evidence="8">
    <location>
        <begin position="100"/>
        <end position="117"/>
    </location>
</feature>
<evidence type="ECO:0000256" key="2">
    <source>
        <dbReference type="ARBA" id="ARBA00022475"/>
    </source>
</evidence>
<name>A0A9D9BX02_PROMR</name>
<feature type="transmembrane region" description="Helical" evidence="8">
    <location>
        <begin position="129"/>
        <end position="161"/>
    </location>
</feature>
<reference evidence="9" key="1">
    <citation type="journal article" date="2021" name="Front. Mar. Sci.">
        <title>Genomes of Diverse Isolates of Prochlorococcus High-Light-Adapted Clade II in the Western Pacific Ocean.</title>
        <authorList>
            <person name="Yan W."/>
            <person name="Feng X."/>
            <person name="Zhang W."/>
            <person name="Nawaz M.Z."/>
            <person name="Luo T."/>
            <person name="Zhang R."/>
            <person name="Jiao N."/>
        </authorList>
    </citation>
    <scope>NUCLEOTIDE SEQUENCE</scope>
    <source>
        <strain evidence="9">CUG1433</strain>
    </source>
</reference>
<keyword evidence="4 8" id="KW-0812">Transmembrane</keyword>
<sequence length="395" mass="45593">MNSIKKKIEWDKYIVAFSPIFLIFYISNETYAIDYRAFYLAGKSVLNNLNPYLNHIALSNDFYGPINSELSKFSGWKYPPLASYIFTPLASLPYELSKNIFNLISLLSISFLTFFTIKKRIFDINPYSLIIVGISFPALSIISRGQIEILIVSVALISLHFYKKNKIFLSASLIAILGFIKVFPLLLSITFLKSNRKKKFFIYLIISLLILYFLNLILCPIEWRQSFIERITIPWNQMPLGDLKELPNNLGVIKDSMMVRTSDARNLFHSHFFVFGFANPLLSKNLFLSGIIGTIGALICLFKYSKYSTILCFFTIMNWINIVNPISWIMGLFWYVPLFIFSYDKIKSSLKIIIALPLILPPFLNISGYSAALISLFIMRFFSKESLNNFYLIKD</sequence>
<feature type="transmembrane region" description="Helical" evidence="8">
    <location>
        <begin position="352"/>
        <end position="378"/>
    </location>
</feature>
<evidence type="ECO:0000256" key="4">
    <source>
        <dbReference type="ARBA" id="ARBA00022692"/>
    </source>
</evidence>
<comment type="caution">
    <text evidence="9">The sequence shown here is derived from an EMBL/GenBank/DDBJ whole genome shotgun (WGS) entry which is preliminary data.</text>
</comment>
<proteinExistence type="inferred from homology"/>
<feature type="transmembrane region" description="Helical" evidence="8">
    <location>
        <begin position="12"/>
        <end position="28"/>
    </location>
</feature>
<comment type="subcellular location">
    <subcellularLocation>
        <location evidence="1">Cell membrane</location>
        <topology evidence="1">Multi-pass membrane protein</topology>
    </subcellularLocation>
</comment>
<evidence type="ECO:0000256" key="6">
    <source>
        <dbReference type="ARBA" id="ARBA00023136"/>
    </source>
</evidence>
<dbReference type="GO" id="GO:0005886">
    <property type="term" value="C:plasma membrane"/>
    <property type="evidence" value="ECO:0007669"/>
    <property type="project" value="UniProtKB-SubCell"/>
</dbReference>
<dbReference type="AlphaFoldDB" id="A0A9D9BX02"/>